<dbReference type="InterPro" id="IPR005793">
    <property type="entry name" value="Formyl_trans_C"/>
</dbReference>
<dbReference type="PANTHER" id="PTHR11138">
    <property type="entry name" value="METHIONYL-TRNA FORMYLTRANSFERASE"/>
    <property type="match status" value="1"/>
</dbReference>
<feature type="non-terminal residue" evidence="8">
    <location>
        <position position="1"/>
    </location>
</feature>
<dbReference type="NCBIfam" id="TIGR00460">
    <property type="entry name" value="fmt"/>
    <property type="match status" value="1"/>
</dbReference>
<proteinExistence type="inferred from homology"/>
<evidence type="ECO:0000256" key="5">
    <source>
        <dbReference type="ARBA" id="ARBA00022917"/>
    </source>
</evidence>
<evidence type="ECO:0000313" key="8">
    <source>
        <dbReference type="EMBL" id="CAG8596929.1"/>
    </source>
</evidence>
<dbReference type="GO" id="GO:0004479">
    <property type="term" value="F:methionyl-tRNA formyltransferase activity"/>
    <property type="evidence" value="ECO:0007669"/>
    <property type="project" value="UniProtKB-EC"/>
</dbReference>
<evidence type="ECO:0000256" key="4">
    <source>
        <dbReference type="ARBA" id="ARBA00022679"/>
    </source>
</evidence>
<dbReference type="SUPFAM" id="SSF50486">
    <property type="entry name" value="FMT C-terminal domain-like"/>
    <property type="match status" value="1"/>
</dbReference>
<evidence type="ECO:0000256" key="3">
    <source>
        <dbReference type="ARBA" id="ARBA00014185"/>
    </source>
</evidence>
<dbReference type="Pfam" id="PF02911">
    <property type="entry name" value="Formyl_trans_C"/>
    <property type="match status" value="1"/>
</dbReference>
<dbReference type="SUPFAM" id="SSF53328">
    <property type="entry name" value="Formyltransferase"/>
    <property type="match status" value="1"/>
</dbReference>
<protein>
    <recommendedName>
        <fullName evidence="3">Methionyl-tRNA formyltransferase, mitochondrial</fullName>
        <ecNumber evidence="2">2.1.2.9</ecNumber>
    </recommendedName>
</protein>
<evidence type="ECO:0000259" key="6">
    <source>
        <dbReference type="Pfam" id="PF00551"/>
    </source>
</evidence>
<dbReference type="InterPro" id="IPR002376">
    <property type="entry name" value="Formyl_transf_N"/>
</dbReference>
<dbReference type="Proteomes" id="UP000789739">
    <property type="component" value="Unassembled WGS sequence"/>
</dbReference>
<dbReference type="AlphaFoldDB" id="A0A9N9CAZ9"/>
<dbReference type="InterPro" id="IPR005794">
    <property type="entry name" value="Fmt"/>
</dbReference>
<dbReference type="EC" id="2.1.2.9" evidence="2"/>
<sequence length="301" mass="34139">HTSSVIDNIEVVSPPDQRTGRNMKHISKTLVKQFAEELGMIVHDAPQKSLDGWKPPSLFDLGIVVSFGYFIPASVLKTFSKGAINVHPSLLPMYRGASPIQYSILNGDIETGITIQELHHEVFDAGRILRQIKMSIPPRSTYKSLESVLAEQGAELLIDTIKDLDMIRSKVREQDSEKVTYARKIQKEMSYINWFDQTAEEIERLHRAISHQYTLRTTFLDRQIQLTSVSLPPSDSLPLTQSPLFPGTLFYDKHSKNLLIACKDNSFISCDRVKMELKKDIDVKDWVNGYDIVSGETRFGT</sequence>
<evidence type="ECO:0000313" key="9">
    <source>
        <dbReference type="Proteomes" id="UP000789739"/>
    </source>
</evidence>
<dbReference type="PANTHER" id="PTHR11138:SF5">
    <property type="entry name" value="METHIONYL-TRNA FORMYLTRANSFERASE, MITOCHONDRIAL"/>
    <property type="match status" value="1"/>
</dbReference>
<comment type="caution">
    <text evidence="8">The sequence shown here is derived from an EMBL/GenBank/DDBJ whole genome shotgun (WGS) entry which is preliminary data.</text>
</comment>
<dbReference type="CDD" id="cd08646">
    <property type="entry name" value="FMT_core_Met-tRNA-FMT_N"/>
    <property type="match status" value="1"/>
</dbReference>
<gene>
    <name evidence="8" type="ORF">PBRASI_LOCUS7431</name>
</gene>
<keyword evidence="4" id="KW-0808">Transferase</keyword>
<dbReference type="InterPro" id="IPR011034">
    <property type="entry name" value="Formyl_transferase-like_C_sf"/>
</dbReference>
<evidence type="ECO:0000256" key="2">
    <source>
        <dbReference type="ARBA" id="ARBA00012261"/>
    </source>
</evidence>
<dbReference type="EMBL" id="CAJVPI010001138">
    <property type="protein sequence ID" value="CAG8596929.1"/>
    <property type="molecule type" value="Genomic_DNA"/>
</dbReference>
<dbReference type="InterPro" id="IPR036477">
    <property type="entry name" value="Formyl_transf_N_sf"/>
</dbReference>
<keyword evidence="5" id="KW-0648">Protein biosynthesis</keyword>
<evidence type="ECO:0000256" key="1">
    <source>
        <dbReference type="ARBA" id="ARBA00010699"/>
    </source>
</evidence>
<feature type="domain" description="Formyl transferase N-terminal" evidence="6">
    <location>
        <begin position="7"/>
        <end position="161"/>
    </location>
</feature>
<accession>A0A9N9CAZ9</accession>
<comment type="similarity">
    <text evidence="1">Belongs to the Fmt family.</text>
</comment>
<dbReference type="GO" id="GO:0005739">
    <property type="term" value="C:mitochondrion"/>
    <property type="evidence" value="ECO:0007669"/>
    <property type="project" value="TreeGrafter"/>
</dbReference>
<name>A0A9N9CAZ9_9GLOM</name>
<dbReference type="Pfam" id="PF00551">
    <property type="entry name" value="Formyl_trans_N"/>
    <property type="match status" value="1"/>
</dbReference>
<dbReference type="Gene3D" id="3.40.50.12230">
    <property type="match status" value="1"/>
</dbReference>
<dbReference type="InterPro" id="IPR041711">
    <property type="entry name" value="Met-tRNA-FMT_N"/>
</dbReference>
<keyword evidence="9" id="KW-1185">Reference proteome</keyword>
<evidence type="ECO:0000259" key="7">
    <source>
        <dbReference type="Pfam" id="PF02911"/>
    </source>
</evidence>
<dbReference type="OrthoDB" id="10268103at2759"/>
<reference evidence="8" key="1">
    <citation type="submission" date="2021-06" db="EMBL/GenBank/DDBJ databases">
        <authorList>
            <person name="Kallberg Y."/>
            <person name="Tangrot J."/>
            <person name="Rosling A."/>
        </authorList>
    </citation>
    <scope>NUCLEOTIDE SEQUENCE</scope>
    <source>
        <strain evidence="8">BR232B</strain>
    </source>
</reference>
<feature type="domain" description="Formyl transferase C-terminal" evidence="7">
    <location>
        <begin position="184"/>
        <end position="290"/>
    </location>
</feature>
<organism evidence="8 9">
    <name type="scientific">Paraglomus brasilianum</name>
    <dbReference type="NCBI Taxonomy" id="144538"/>
    <lineage>
        <taxon>Eukaryota</taxon>
        <taxon>Fungi</taxon>
        <taxon>Fungi incertae sedis</taxon>
        <taxon>Mucoromycota</taxon>
        <taxon>Glomeromycotina</taxon>
        <taxon>Glomeromycetes</taxon>
        <taxon>Paraglomerales</taxon>
        <taxon>Paraglomeraceae</taxon>
        <taxon>Paraglomus</taxon>
    </lineage>
</organism>